<name>A0A4S2M1U6_OPIFE</name>
<keyword evidence="3" id="KW-1185">Reference proteome</keyword>
<protein>
    <submittedName>
        <fullName evidence="2">Uncharacterized protein</fullName>
    </submittedName>
</protein>
<organism evidence="2 3">
    <name type="scientific">Opisthorchis felineus</name>
    <dbReference type="NCBI Taxonomy" id="147828"/>
    <lineage>
        <taxon>Eukaryota</taxon>
        <taxon>Metazoa</taxon>
        <taxon>Spiralia</taxon>
        <taxon>Lophotrochozoa</taxon>
        <taxon>Platyhelminthes</taxon>
        <taxon>Trematoda</taxon>
        <taxon>Digenea</taxon>
        <taxon>Opisthorchiida</taxon>
        <taxon>Opisthorchiata</taxon>
        <taxon>Opisthorchiidae</taxon>
        <taxon>Opisthorchis</taxon>
    </lineage>
</organism>
<feature type="signal peptide" evidence="1">
    <location>
        <begin position="1"/>
        <end position="18"/>
    </location>
</feature>
<evidence type="ECO:0000256" key="1">
    <source>
        <dbReference type="SAM" id="SignalP"/>
    </source>
</evidence>
<keyword evidence="1" id="KW-0732">Signal</keyword>
<reference evidence="2 3" key="1">
    <citation type="journal article" date="2019" name="BMC Genomics">
        <title>New insights from Opisthorchis felineus genome: update on genomics of the epidemiologically important liver flukes.</title>
        <authorList>
            <person name="Ershov N.I."/>
            <person name="Mordvinov V.A."/>
            <person name="Prokhortchouk E.B."/>
            <person name="Pakharukova M.Y."/>
            <person name="Gunbin K.V."/>
            <person name="Ustyantsev K."/>
            <person name="Genaev M.A."/>
            <person name="Blinov A.G."/>
            <person name="Mazur A."/>
            <person name="Boulygina E."/>
            <person name="Tsygankova S."/>
            <person name="Khrameeva E."/>
            <person name="Chekanov N."/>
            <person name="Fan G."/>
            <person name="Xiao A."/>
            <person name="Zhang H."/>
            <person name="Xu X."/>
            <person name="Yang H."/>
            <person name="Solovyev V."/>
            <person name="Lee S.M."/>
            <person name="Liu X."/>
            <person name="Afonnikov D.A."/>
            <person name="Skryabin K.G."/>
        </authorList>
    </citation>
    <scope>NUCLEOTIDE SEQUENCE [LARGE SCALE GENOMIC DNA]</scope>
    <source>
        <strain evidence="2">AK-0245</strain>
        <tissue evidence="2">Whole organism</tissue>
    </source>
</reference>
<comment type="caution">
    <text evidence="2">The sequence shown here is derived from an EMBL/GenBank/DDBJ whole genome shotgun (WGS) entry which is preliminary data.</text>
</comment>
<accession>A0A4S2M1U6</accession>
<dbReference type="EMBL" id="SJOL01005532">
    <property type="protein sequence ID" value="TGZ70215.1"/>
    <property type="molecule type" value="Genomic_DNA"/>
</dbReference>
<sequence length="101" mass="11775">MLKINFLFLIFLVKGGNSIPSASDVDETLEICTGTCVQCGYRGRDLTLCKRRCGKQAYLDCRKKCSTRRYKYRCYGECKDKFGMYEYVNRFWPPPKVCRIG</sequence>
<evidence type="ECO:0000313" key="3">
    <source>
        <dbReference type="Proteomes" id="UP000308267"/>
    </source>
</evidence>
<dbReference type="AlphaFoldDB" id="A0A4S2M1U6"/>
<feature type="chain" id="PRO_5020212050" evidence="1">
    <location>
        <begin position="19"/>
        <end position="101"/>
    </location>
</feature>
<proteinExistence type="predicted"/>
<evidence type="ECO:0000313" key="2">
    <source>
        <dbReference type="EMBL" id="TGZ70215.1"/>
    </source>
</evidence>
<dbReference type="OrthoDB" id="10417145at2759"/>
<gene>
    <name evidence="2" type="ORF">CRM22_003312</name>
</gene>
<dbReference type="Proteomes" id="UP000308267">
    <property type="component" value="Unassembled WGS sequence"/>
</dbReference>